<evidence type="ECO:0000259" key="2">
    <source>
        <dbReference type="Pfam" id="PF23635"/>
    </source>
</evidence>
<feature type="domain" description="F-box" evidence="1">
    <location>
        <begin position="8"/>
        <end position="44"/>
    </location>
</feature>
<dbReference type="Pfam" id="PF00646">
    <property type="entry name" value="F-box"/>
    <property type="match status" value="1"/>
</dbReference>
<gene>
    <name evidence="3" type="ORF">QYE76_015310</name>
</gene>
<accession>A0AAD8X6A8</accession>
<name>A0AAD8X6A8_LOLMU</name>
<dbReference type="Proteomes" id="UP001231189">
    <property type="component" value="Unassembled WGS sequence"/>
</dbReference>
<reference evidence="3" key="1">
    <citation type="submission" date="2023-07" db="EMBL/GenBank/DDBJ databases">
        <title>A chromosome-level genome assembly of Lolium multiflorum.</title>
        <authorList>
            <person name="Chen Y."/>
            <person name="Copetti D."/>
            <person name="Kolliker R."/>
            <person name="Studer B."/>
        </authorList>
    </citation>
    <scope>NUCLEOTIDE SEQUENCE</scope>
    <source>
        <strain evidence="3">02402/16</strain>
        <tissue evidence="3">Leaf</tissue>
    </source>
</reference>
<dbReference type="Pfam" id="PF23635">
    <property type="entry name" value="Beta-prop_AT5G49610-like"/>
    <property type="match status" value="1"/>
</dbReference>
<comment type="caution">
    <text evidence="3">The sequence shown here is derived from an EMBL/GenBank/DDBJ whole genome shotgun (WGS) entry which is preliminary data.</text>
</comment>
<proteinExistence type="predicted"/>
<evidence type="ECO:0000313" key="3">
    <source>
        <dbReference type="EMBL" id="KAK1698613.1"/>
    </source>
</evidence>
<dbReference type="PANTHER" id="PTHR33207">
    <property type="entry name" value="F-BOX DOMAIN CONTAINING PROTEIN-RELATED"/>
    <property type="match status" value="1"/>
</dbReference>
<dbReference type="SUPFAM" id="SSF81383">
    <property type="entry name" value="F-box domain"/>
    <property type="match status" value="1"/>
</dbReference>
<dbReference type="AlphaFoldDB" id="A0AAD8X6A8"/>
<protein>
    <recommendedName>
        <fullName evidence="5">F-box domain-containing protein</fullName>
    </recommendedName>
</protein>
<feature type="domain" description="F-box protein AT5G49610-like beta-propeller" evidence="2">
    <location>
        <begin position="100"/>
        <end position="355"/>
    </location>
</feature>
<dbReference type="InterPro" id="IPR056594">
    <property type="entry name" value="AT5G49610-like_b-prop"/>
</dbReference>
<sequence>MAAVIGVDDLLREILLRLDFPAFLVRAALVSKRWLALAAHPAFLRRFRDRHPPRLLGFYYHDACSPRPQFVPVSEAPELHTAVSRAGFDDCDPSVGPFGCHNGRLLLKPDQFAHGKYVVRSPLCPMRGLVPVSPPPLPEYLRGYGYSECFLSRDSSDGIVFVYLVLIDRKLSLQVSVLQSGSWGECILAEGHLPLRFHNVWMEMVAHGKLYMRTDSAYIYMLDFVAPCPRFVTIKLPDEVGGNYKLSSADDGGFFLIHGEGFQLSLWHHETDDNGQDNWELVDRFCVRVAHDRCEEILVLGAGDNAEFVFLGLQESRSIICVNLRSRKETVYKVKVGLFWYVSVFPFMTVWPPIFPALKEEDDHDE</sequence>
<dbReference type="InterPro" id="IPR036047">
    <property type="entry name" value="F-box-like_dom_sf"/>
</dbReference>
<evidence type="ECO:0008006" key="5">
    <source>
        <dbReference type="Google" id="ProtNLM"/>
    </source>
</evidence>
<keyword evidence="4" id="KW-1185">Reference proteome</keyword>
<organism evidence="3 4">
    <name type="scientific">Lolium multiflorum</name>
    <name type="common">Italian ryegrass</name>
    <name type="synonym">Lolium perenne subsp. multiflorum</name>
    <dbReference type="NCBI Taxonomy" id="4521"/>
    <lineage>
        <taxon>Eukaryota</taxon>
        <taxon>Viridiplantae</taxon>
        <taxon>Streptophyta</taxon>
        <taxon>Embryophyta</taxon>
        <taxon>Tracheophyta</taxon>
        <taxon>Spermatophyta</taxon>
        <taxon>Magnoliopsida</taxon>
        <taxon>Liliopsida</taxon>
        <taxon>Poales</taxon>
        <taxon>Poaceae</taxon>
        <taxon>BOP clade</taxon>
        <taxon>Pooideae</taxon>
        <taxon>Poodae</taxon>
        <taxon>Poeae</taxon>
        <taxon>Poeae Chloroplast Group 2 (Poeae type)</taxon>
        <taxon>Loliodinae</taxon>
        <taxon>Loliinae</taxon>
        <taxon>Lolium</taxon>
    </lineage>
</organism>
<evidence type="ECO:0000313" key="4">
    <source>
        <dbReference type="Proteomes" id="UP001231189"/>
    </source>
</evidence>
<evidence type="ECO:0000259" key="1">
    <source>
        <dbReference type="Pfam" id="PF00646"/>
    </source>
</evidence>
<dbReference type="EMBL" id="JAUUTY010000001">
    <property type="protein sequence ID" value="KAK1698613.1"/>
    <property type="molecule type" value="Genomic_DNA"/>
</dbReference>
<dbReference type="InterPro" id="IPR001810">
    <property type="entry name" value="F-box_dom"/>
</dbReference>